<proteinExistence type="predicted"/>
<evidence type="ECO:0000313" key="2">
    <source>
        <dbReference type="EMBL" id="KAL0122440.1"/>
    </source>
</evidence>
<comment type="caution">
    <text evidence="2">The sequence shown here is derived from an EMBL/GenBank/DDBJ whole genome shotgun (WGS) entry which is preliminary data.</text>
</comment>
<accession>A0AAW2G4R2</accession>
<sequence>MSRTTRTRSEVIPRAAREPLSRNARPRRLRAASTYASSLKAGARERVEIARAVPSSRRELRYVVPRRVGARERKVVCARVNISLYRPRRSRPVVYLLLVNKFLIQLKKPMHGREATKLRAVICHIVEIIIPSRIDIFLTSALAPTISGYWWRMTEPGLLRTSGNRRYR</sequence>
<feature type="compositionally biased region" description="Basic and acidic residues" evidence="1">
    <location>
        <begin position="7"/>
        <end position="20"/>
    </location>
</feature>
<reference evidence="2 3" key="1">
    <citation type="submission" date="2023-03" db="EMBL/GenBank/DDBJ databases">
        <title>High recombination rates correlate with genetic variation in Cardiocondyla obscurior ants.</title>
        <authorList>
            <person name="Errbii M."/>
        </authorList>
    </citation>
    <scope>NUCLEOTIDE SEQUENCE [LARGE SCALE GENOMIC DNA]</scope>
    <source>
        <strain evidence="2">Alpha-2009</strain>
        <tissue evidence="2">Whole body</tissue>
    </source>
</reference>
<name>A0AAW2G4R2_9HYME</name>
<protein>
    <submittedName>
        <fullName evidence="2">Uncharacterized protein</fullName>
    </submittedName>
</protein>
<feature type="region of interest" description="Disordered" evidence="1">
    <location>
        <begin position="1"/>
        <end position="23"/>
    </location>
</feature>
<dbReference type="AlphaFoldDB" id="A0AAW2G4R2"/>
<organism evidence="2 3">
    <name type="scientific">Cardiocondyla obscurior</name>
    <dbReference type="NCBI Taxonomy" id="286306"/>
    <lineage>
        <taxon>Eukaryota</taxon>
        <taxon>Metazoa</taxon>
        <taxon>Ecdysozoa</taxon>
        <taxon>Arthropoda</taxon>
        <taxon>Hexapoda</taxon>
        <taxon>Insecta</taxon>
        <taxon>Pterygota</taxon>
        <taxon>Neoptera</taxon>
        <taxon>Endopterygota</taxon>
        <taxon>Hymenoptera</taxon>
        <taxon>Apocrita</taxon>
        <taxon>Aculeata</taxon>
        <taxon>Formicoidea</taxon>
        <taxon>Formicidae</taxon>
        <taxon>Myrmicinae</taxon>
        <taxon>Cardiocondyla</taxon>
    </lineage>
</organism>
<evidence type="ECO:0000313" key="3">
    <source>
        <dbReference type="Proteomes" id="UP001430953"/>
    </source>
</evidence>
<evidence type="ECO:0000256" key="1">
    <source>
        <dbReference type="SAM" id="MobiDB-lite"/>
    </source>
</evidence>
<gene>
    <name evidence="2" type="ORF">PUN28_007278</name>
</gene>
<dbReference type="EMBL" id="JADYXP020000006">
    <property type="protein sequence ID" value="KAL0122440.1"/>
    <property type="molecule type" value="Genomic_DNA"/>
</dbReference>
<dbReference type="Proteomes" id="UP001430953">
    <property type="component" value="Unassembled WGS sequence"/>
</dbReference>
<keyword evidence="3" id="KW-1185">Reference proteome</keyword>